<sequence>MEERKINQLKYYLERLKFPEDATNKCDVVKSSTTTTKEIINMDERTINQIKRYLKKLQYSEDATDREKRYLTLHYYNKRYIHISVLTFILVLTFYLTLHYFEIEILSYLNTEQQTTNETKNHKSISQDALRLEDSLLLAPRMSRIGL</sequence>
<evidence type="ECO:0000256" key="1">
    <source>
        <dbReference type="SAM" id="Phobius"/>
    </source>
</evidence>
<dbReference type="Proteomes" id="UP000193560">
    <property type="component" value="Unassembled WGS sequence"/>
</dbReference>
<reference evidence="4 5" key="1">
    <citation type="submission" date="2016-07" db="EMBL/GenBank/DDBJ databases">
        <title>Pervasive Adenine N6-methylation of Active Genes in Fungi.</title>
        <authorList>
            <consortium name="DOE Joint Genome Institute"/>
            <person name="Mondo S.J."/>
            <person name="Dannebaum R.O."/>
            <person name="Kuo R.C."/>
            <person name="Labutti K."/>
            <person name="Haridas S."/>
            <person name="Kuo A."/>
            <person name="Salamov A."/>
            <person name="Ahrendt S.R."/>
            <person name="Lipzen A."/>
            <person name="Sullivan W."/>
            <person name="Andreopoulos W.B."/>
            <person name="Clum A."/>
            <person name="Lindquist E."/>
            <person name="Daum C."/>
            <person name="Ramamoorthy G.K."/>
            <person name="Gryganskyi A."/>
            <person name="Culley D."/>
            <person name="Magnuson J.K."/>
            <person name="James T.Y."/>
            <person name="O'Malley M.A."/>
            <person name="Stajich J.E."/>
            <person name="Spatafora J.W."/>
            <person name="Visel A."/>
            <person name="Grigoriev I.V."/>
        </authorList>
    </citation>
    <scope>NUCLEOTIDE SEQUENCE [LARGE SCALE GENOMIC DNA]</scope>
    <source>
        <strain evidence="4 5">NRRL 1336</strain>
    </source>
</reference>
<keyword evidence="5" id="KW-1185">Reference proteome</keyword>
<protein>
    <submittedName>
        <fullName evidence="4">Uncharacterized protein</fullName>
    </submittedName>
</protein>
<keyword evidence="1" id="KW-0812">Transmembrane</keyword>
<name>A0A1X2J2F5_9FUNG</name>
<dbReference type="AlphaFoldDB" id="A0A1X2J2F5"/>
<accession>A0A1X2J2F5</accession>
<comment type="caution">
    <text evidence="4">The sequence shown here is derived from an EMBL/GenBank/DDBJ whole genome shotgun (WGS) entry which is preliminary data.</text>
</comment>
<dbReference type="EMBL" id="MCGE01000010">
    <property type="protein sequence ID" value="ORZ17235.1"/>
    <property type="molecule type" value="Genomic_DNA"/>
</dbReference>
<evidence type="ECO:0000313" key="5">
    <source>
        <dbReference type="Proteomes" id="UP000193560"/>
    </source>
</evidence>
<evidence type="ECO:0000313" key="4">
    <source>
        <dbReference type="EMBL" id="ORZ25971.1"/>
    </source>
</evidence>
<organism evidence="4 5">
    <name type="scientific">Absidia repens</name>
    <dbReference type="NCBI Taxonomy" id="90262"/>
    <lineage>
        <taxon>Eukaryota</taxon>
        <taxon>Fungi</taxon>
        <taxon>Fungi incertae sedis</taxon>
        <taxon>Mucoromycota</taxon>
        <taxon>Mucoromycotina</taxon>
        <taxon>Mucoromycetes</taxon>
        <taxon>Mucorales</taxon>
        <taxon>Cunninghamellaceae</taxon>
        <taxon>Absidia</taxon>
    </lineage>
</organism>
<feature type="transmembrane region" description="Helical" evidence="1">
    <location>
        <begin position="80"/>
        <end position="101"/>
    </location>
</feature>
<gene>
    <name evidence="4" type="ORF">BCR42DRAFT_401309</name>
    <name evidence="3" type="ORF">BCR42DRAFT_408529</name>
    <name evidence="2" type="ORF">BCR42DRAFT_414183</name>
</gene>
<proteinExistence type="predicted"/>
<keyword evidence="1" id="KW-1133">Transmembrane helix</keyword>
<dbReference type="EMBL" id="MCGE01000001">
    <property type="protein sequence ID" value="ORZ25971.1"/>
    <property type="molecule type" value="Genomic_DNA"/>
</dbReference>
<evidence type="ECO:0000313" key="3">
    <source>
        <dbReference type="EMBL" id="ORZ20334.1"/>
    </source>
</evidence>
<evidence type="ECO:0000313" key="2">
    <source>
        <dbReference type="EMBL" id="ORZ17235.1"/>
    </source>
</evidence>
<dbReference type="EMBL" id="MCGE01000006">
    <property type="protein sequence ID" value="ORZ20334.1"/>
    <property type="molecule type" value="Genomic_DNA"/>
</dbReference>
<keyword evidence="1" id="KW-0472">Membrane</keyword>